<dbReference type="EMBL" id="LT629701">
    <property type="protein sequence ID" value="SDM25515.1"/>
    <property type="molecule type" value="Genomic_DNA"/>
</dbReference>
<dbReference type="NCBIfam" id="NF005589">
    <property type="entry name" value="PRK07314.1"/>
    <property type="match status" value="1"/>
</dbReference>
<comment type="similarity">
    <text evidence="1 3">Belongs to the thiolase-like superfamily. Beta-ketoacyl-ACP synthases family.</text>
</comment>
<feature type="domain" description="Ketosynthase family 3 (KS3)" evidence="4">
    <location>
        <begin position="1"/>
        <end position="407"/>
    </location>
</feature>
<sequence>MTDAVITGLGATTPLGGDVASTWAGLLAGRSGAAALTDEWAEPLKARIAARMAQEPTEKIDRVVARKMDRSTQAALVAAREAWADAGFAAGASGDTVDPDRLAVVVATGIGGINSLLENEEALRTRGPRRVSPRMIQMIMPNSSAAVISLEFGARAGAITPVSACASGAEAVAHALDLIRLGRADVVIAGGTEACVNQLTMAGFGQAQALSTRNDEPETASRPFDKTRDGFVLGEGSAVLVIERAEFAAARGRTPYAKLAGARVTSDAYDMVAPAEEGQVRAMRHALAEAGLSEKDIVHVNAHATSTPTGDGNEARAIHEVFGDAALVCATKSMTGHLLGAAGALEAVATVLSVHHNVVPPTPTLNDPDDDLPVEVTRAEARHMDVPAALSNSFGFGGHNTALVFSSV</sequence>
<dbReference type="Proteomes" id="UP000183376">
    <property type="component" value="Chromosome I"/>
</dbReference>
<evidence type="ECO:0000313" key="6">
    <source>
        <dbReference type="Proteomes" id="UP000183376"/>
    </source>
</evidence>
<dbReference type="PANTHER" id="PTHR11712">
    <property type="entry name" value="POLYKETIDE SYNTHASE-RELATED"/>
    <property type="match status" value="1"/>
</dbReference>
<dbReference type="AlphaFoldDB" id="A0A1G9RSP1"/>
<dbReference type="SUPFAM" id="SSF53901">
    <property type="entry name" value="Thiolase-like"/>
    <property type="match status" value="2"/>
</dbReference>
<dbReference type="InterPro" id="IPR000794">
    <property type="entry name" value="Beta-ketoacyl_synthase"/>
</dbReference>
<dbReference type="GO" id="GO:0005829">
    <property type="term" value="C:cytosol"/>
    <property type="evidence" value="ECO:0007669"/>
    <property type="project" value="TreeGrafter"/>
</dbReference>
<dbReference type="Pfam" id="PF00109">
    <property type="entry name" value="ketoacyl-synt"/>
    <property type="match status" value="1"/>
</dbReference>
<dbReference type="GO" id="GO:0004315">
    <property type="term" value="F:3-oxoacyl-[acyl-carrier-protein] synthase activity"/>
    <property type="evidence" value="ECO:0007669"/>
    <property type="project" value="TreeGrafter"/>
</dbReference>
<dbReference type="FunFam" id="3.40.47.10:FF:000018">
    <property type="entry name" value="3-oxoacyl-[acyl-carrier-protein] synthase 2"/>
    <property type="match status" value="1"/>
</dbReference>
<protein>
    <submittedName>
        <fullName evidence="5">3-oxoacyl-[acyl-carrier-protein] synthase II</fullName>
    </submittedName>
</protein>
<reference evidence="5 6" key="1">
    <citation type="submission" date="2016-10" db="EMBL/GenBank/DDBJ databases">
        <authorList>
            <person name="de Groot N.N."/>
        </authorList>
    </citation>
    <scope>NUCLEOTIDE SEQUENCE [LARGE SCALE GENOMIC DNA]</scope>
    <source>
        <strain evidence="5 6">DSM 44149</strain>
    </source>
</reference>
<dbReference type="Gene3D" id="3.40.47.10">
    <property type="match status" value="1"/>
</dbReference>
<dbReference type="Pfam" id="PF02801">
    <property type="entry name" value="Ketoacyl-synt_C"/>
    <property type="match status" value="1"/>
</dbReference>
<dbReference type="InterPro" id="IPR016039">
    <property type="entry name" value="Thiolase-like"/>
</dbReference>
<accession>A0A1G9RSP1</accession>
<keyword evidence="2 3" id="KW-0808">Transferase</keyword>
<evidence type="ECO:0000256" key="2">
    <source>
        <dbReference type="ARBA" id="ARBA00022679"/>
    </source>
</evidence>
<dbReference type="InterPro" id="IPR014031">
    <property type="entry name" value="Ketoacyl_synth_C"/>
</dbReference>
<evidence type="ECO:0000256" key="1">
    <source>
        <dbReference type="ARBA" id="ARBA00008467"/>
    </source>
</evidence>
<dbReference type="GO" id="GO:0006633">
    <property type="term" value="P:fatty acid biosynthetic process"/>
    <property type="evidence" value="ECO:0007669"/>
    <property type="project" value="TreeGrafter"/>
</dbReference>
<dbReference type="OrthoDB" id="9808669at2"/>
<dbReference type="CDD" id="cd00834">
    <property type="entry name" value="KAS_I_II"/>
    <property type="match status" value="1"/>
</dbReference>
<dbReference type="InterPro" id="IPR014030">
    <property type="entry name" value="Ketoacyl_synth_N"/>
</dbReference>
<evidence type="ECO:0000313" key="5">
    <source>
        <dbReference type="EMBL" id="SDM25515.1"/>
    </source>
</evidence>
<dbReference type="InterPro" id="IPR020841">
    <property type="entry name" value="PKS_Beta-ketoAc_synthase_dom"/>
</dbReference>
<keyword evidence="6" id="KW-1185">Reference proteome</keyword>
<evidence type="ECO:0000259" key="4">
    <source>
        <dbReference type="PROSITE" id="PS52004"/>
    </source>
</evidence>
<dbReference type="eggNOG" id="COG0304">
    <property type="taxonomic scope" value="Bacteria"/>
</dbReference>
<gene>
    <name evidence="5" type="ORF">SAMN04489726_0617</name>
</gene>
<dbReference type="PROSITE" id="PS52004">
    <property type="entry name" value="KS3_2"/>
    <property type="match status" value="1"/>
</dbReference>
<dbReference type="SMART" id="SM00825">
    <property type="entry name" value="PKS_KS"/>
    <property type="match status" value="1"/>
</dbReference>
<name>A0A1G9RSP1_ALLAB</name>
<evidence type="ECO:0000256" key="3">
    <source>
        <dbReference type="RuleBase" id="RU003694"/>
    </source>
</evidence>
<organism evidence="5 6">
    <name type="scientific">Allokutzneria albata</name>
    <name type="common">Kibdelosporangium albatum</name>
    <dbReference type="NCBI Taxonomy" id="211114"/>
    <lineage>
        <taxon>Bacteria</taxon>
        <taxon>Bacillati</taxon>
        <taxon>Actinomycetota</taxon>
        <taxon>Actinomycetes</taxon>
        <taxon>Pseudonocardiales</taxon>
        <taxon>Pseudonocardiaceae</taxon>
        <taxon>Allokutzneria</taxon>
    </lineage>
</organism>
<dbReference type="RefSeq" id="WP_030432276.1">
    <property type="nucleotide sequence ID" value="NZ_JOEF01000025.1"/>
</dbReference>
<dbReference type="STRING" id="211114.SAMN04489726_0617"/>
<dbReference type="PANTHER" id="PTHR11712:SF336">
    <property type="entry name" value="3-OXOACYL-[ACYL-CARRIER-PROTEIN] SYNTHASE, MITOCHONDRIAL"/>
    <property type="match status" value="1"/>
</dbReference>
<proteinExistence type="inferred from homology"/>